<dbReference type="PANTHER" id="PTHR31248:SF32">
    <property type="entry name" value="GLYCINE-RICH PROTEIN A3"/>
    <property type="match status" value="1"/>
</dbReference>
<organism evidence="2 3">
    <name type="scientific">Cannabis sativa</name>
    <name type="common">Hemp</name>
    <name type="synonym">Marijuana</name>
    <dbReference type="NCBI Taxonomy" id="3483"/>
    <lineage>
        <taxon>Eukaryota</taxon>
        <taxon>Viridiplantae</taxon>
        <taxon>Streptophyta</taxon>
        <taxon>Embryophyta</taxon>
        <taxon>Tracheophyta</taxon>
        <taxon>Spermatophyta</taxon>
        <taxon>Magnoliopsida</taxon>
        <taxon>eudicotyledons</taxon>
        <taxon>Gunneridae</taxon>
        <taxon>Pentapetalae</taxon>
        <taxon>rosids</taxon>
        <taxon>fabids</taxon>
        <taxon>Rosales</taxon>
        <taxon>Cannabaceae</taxon>
        <taxon>Cannabis</taxon>
    </lineage>
</organism>
<proteinExistence type="predicted"/>
<keyword evidence="3" id="KW-1185">Reference proteome</keyword>
<accession>A0A803Q703</accession>
<feature type="compositionally biased region" description="Basic residues" evidence="1">
    <location>
        <begin position="274"/>
        <end position="287"/>
    </location>
</feature>
<dbReference type="EnsemblPlants" id="evm.model.07.914">
    <property type="protein sequence ID" value="cds.evm.model.07.914"/>
    <property type="gene ID" value="evm.TU.07.914"/>
</dbReference>
<dbReference type="Proteomes" id="UP000596661">
    <property type="component" value="Chromosome 7"/>
</dbReference>
<evidence type="ECO:0000256" key="1">
    <source>
        <dbReference type="SAM" id="MobiDB-lite"/>
    </source>
</evidence>
<feature type="compositionally biased region" description="Pro residues" evidence="1">
    <location>
        <begin position="82"/>
        <end position="96"/>
    </location>
</feature>
<dbReference type="Gramene" id="evm.model.07.914">
    <property type="protein sequence ID" value="cds.evm.model.07.914"/>
    <property type="gene ID" value="evm.TU.07.914"/>
</dbReference>
<name>A0A803Q703_CANSA</name>
<evidence type="ECO:0000313" key="3">
    <source>
        <dbReference type="Proteomes" id="UP000596661"/>
    </source>
</evidence>
<reference evidence="2" key="1">
    <citation type="submission" date="2018-11" db="EMBL/GenBank/DDBJ databases">
        <authorList>
            <person name="Grassa J C."/>
        </authorList>
    </citation>
    <scope>NUCLEOTIDE SEQUENCE [LARGE SCALE GENOMIC DNA]</scope>
</reference>
<sequence length="320" mass="35371">MGKNSYKNYNERDRGLFSHLGGAYYSQQLHSGSYPLAPTPAYPLPPSHQAYPPPPGYPSLGYTPLPPHAAYPPPYPPPSGYPPSTYPPPAPAPYPHPTAGHHHGGHGMGMGPMVAGGLTAAAAAYGAHHLSHGHMGYHGGYHHGKFKHGKFGKHWKHGLMDLKIRSLLAQQKLLRVLDDPNEWPNGTAEVQKEEFLEAATGIIIFNLFDAIIKQVDKEETPAKIWKKEVKNAIKYGRTEITLEEVIFALKSKDLEMKMEKHNGSHGELNLSRGRPNHKKPWHKKGRSSSRSSSKDHCSGKPKFQTRSLKDLNGCYHCGKT</sequence>
<dbReference type="AlphaFoldDB" id="A0A803Q703"/>
<dbReference type="PANTHER" id="PTHR31248">
    <property type="entry name" value="DOMAIN PROTEIN, PUTATIVE (AFU_ORTHOLOGUE AFUA_5G04290)-RELATED"/>
    <property type="match status" value="1"/>
</dbReference>
<evidence type="ECO:0000313" key="2">
    <source>
        <dbReference type="EnsemblPlants" id="cds.evm.model.07.914"/>
    </source>
</evidence>
<reference evidence="2" key="2">
    <citation type="submission" date="2021-03" db="UniProtKB">
        <authorList>
            <consortium name="EnsemblPlants"/>
        </authorList>
    </citation>
    <scope>IDENTIFICATION</scope>
</reference>
<protein>
    <submittedName>
        <fullName evidence="2">Uncharacterized protein</fullName>
    </submittedName>
</protein>
<feature type="region of interest" description="Disordered" evidence="1">
    <location>
        <begin position="259"/>
        <end position="304"/>
    </location>
</feature>
<feature type="region of interest" description="Disordered" evidence="1">
    <location>
        <begin position="82"/>
        <end position="105"/>
    </location>
</feature>
<dbReference type="EMBL" id="UZAU01000650">
    <property type="status" value="NOT_ANNOTATED_CDS"/>
    <property type="molecule type" value="Genomic_DNA"/>
</dbReference>